<evidence type="ECO:0000256" key="5">
    <source>
        <dbReference type="ARBA" id="ARBA00048108"/>
    </source>
</evidence>
<dbReference type="EMBL" id="JAANIT010001342">
    <property type="protein sequence ID" value="KAG1540806.1"/>
    <property type="molecule type" value="Genomic_DNA"/>
</dbReference>
<dbReference type="GO" id="GO:0017178">
    <property type="term" value="F:diphthine-ammonia ligase activity"/>
    <property type="evidence" value="ECO:0007669"/>
    <property type="project" value="UniProtKB-EC"/>
</dbReference>
<sequence length="218" mass="24319">MSTVAISFTGGKDCTLALHRVHQQGAKIAVLVTFSPPERSFKAHALNIIQQQAKALGLPHTICTIHGPDYLQSYQDEIRKLKITYGIDGLVTGDIKPVCSNFMERAVEGTGVQLIRPLWGQAEGEIIKDLCQFEVVVSCIDLNRIAQDEFVGERLTPTLLQTILRTNRNVSPTGEYGEMHTMVLDCPLYSQRLKLEADRLIENKLVYLNVKTVTLVNK</sequence>
<organism evidence="7 8">
    <name type="scientific">Rhizopus oryzae</name>
    <name type="common">Mucormycosis agent</name>
    <name type="synonym">Rhizopus arrhizus var. delemar</name>
    <dbReference type="NCBI Taxonomy" id="64495"/>
    <lineage>
        <taxon>Eukaryota</taxon>
        <taxon>Fungi</taxon>
        <taxon>Fungi incertae sedis</taxon>
        <taxon>Mucoromycota</taxon>
        <taxon>Mucoromycotina</taxon>
        <taxon>Mucoromycetes</taxon>
        <taxon>Mucorales</taxon>
        <taxon>Mucorineae</taxon>
        <taxon>Rhizopodaceae</taxon>
        <taxon>Rhizopus</taxon>
    </lineage>
</organism>
<evidence type="ECO:0000256" key="3">
    <source>
        <dbReference type="ARBA" id="ARBA00029814"/>
    </source>
</evidence>
<feature type="domain" description="Diphthamide synthase" evidence="6">
    <location>
        <begin position="4"/>
        <end position="212"/>
    </location>
</feature>
<evidence type="ECO:0000313" key="7">
    <source>
        <dbReference type="EMBL" id="KAG1540806.1"/>
    </source>
</evidence>
<dbReference type="Pfam" id="PF01902">
    <property type="entry name" value="Diphthami_syn_2"/>
    <property type="match status" value="1"/>
</dbReference>
<name>A0A9P6Y6U2_RHIOR</name>
<dbReference type="SUPFAM" id="SSF52402">
    <property type="entry name" value="Adenine nucleotide alpha hydrolases-like"/>
    <property type="match status" value="1"/>
</dbReference>
<protein>
    <recommendedName>
        <fullName evidence="2">Diphthine--ammonia ligase</fullName>
        <ecNumber evidence="1">6.3.1.14</ecNumber>
    </recommendedName>
    <alternativeName>
        <fullName evidence="3">Diphthamide synthase</fullName>
    </alternativeName>
    <alternativeName>
        <fullName evidence="4">Diphthamide synthetase</fullName>
    </alternativeName>
</protein>
<dbReference type="InterPro" id="IPR014729">
    <property type="entry name" value="Rossmann-like_a/b/a_fold"/>
</dbReference>
<dbReference type="InterPro" id="IPR002761">
    <property type="entry name" value="Diphthami_syn_dom"/>
</dbReference>
<evidence type="ECO:0000256" key="1">
    <source>
        <dbReference type="ARBA" id="ARBA00012089"/>
    </source>
</evidence>
<gene>
    <name evidence="7" type="ORF">G6F51_008292</name>
</gene>
<dbReference type="EC" id="6.3.1.14" evidence="1"/>
<evidence type="ECO:0000259" key="6">
    <source>
        <dbReference type="Pfam" id="PF01902"/>
    </source>
</evidence>
<proteinExistence type="predicted"/>
<dbReference type="CDD" id="cd01994">
    <property type="entry name" value="AANH_PF0828-like"/>
    <property type="match status" value="1"/>
</dbReference>
<accession>A0A9P6Y6U2</accession>
<dbReference type="OrthoDB" id="686384at2759"/>
<dbReference type="Gene3D" id="3.40.50.620">
    <property type="entry name" value="HUPs"/>
    <property type="match status" value="1"/>
</dbReference>
<dbReference type="AlphaFoldDB" id="A0A9P6Y6U2"/>
<reference evidence="7" key="1">
    <citation type="journal article" date="2020" name="Microb. Genom.">
        <title>Genetic diversity of clinical and environmental Mucorales isolates obtained from an investigation of mucormycosis cases among solid organ transplant recipients.</title>
        <authorList>
            <person name="Nguyen M.H."/>
            <person name="Kaul D."/>
            <person name="Muto C."/>
            <person name="Cheng S.J."/>
            <person name="Richter R.A."/>
            <person name="Bruno V.M."/>
            <person name="Liu G."/>
            <person name="Beyhan S."/>
            <person name="Sundermann A.J."/>
            <person name="Mounaud S."/>
            <person name="Pasculle A.W."/>
            <person name="Nierman W.C."/>
            <person name="Driscoll E."/>
            <person name="Cumbie R."/>
            <person name="Clancy C.J."/>
            <person name="Dupont C.L."/>
        </authorList>
    </citation>
    <scope>NUCLEOTIDE SEQUENCE</scope>
    <source>
        <strain evidence="7">GL16</strain>
    </source>
</reference>
<comment type="catalytic activity">
    <reaction evidence="5">
        <text>diphthine-[translation elongation factor 2] + NH4(+) + ATP = diphthamide-[translation elongation factor 2] + AMP + diphosphate + H(+)</text>
        <dbReference type="Rhea" id="RHEA:19753"/>
        <dbReference type="Rhea" id="RHEA-COMP:10172"/>
        <dbReference type="Rhea" id="RHEA-COMP:10174"/>
        <dbReference type="ChEBI" id="CHEBI:15378"/>
        <dbReference type="ChEBI" id="CHEBI:16692"/>
        <dbReference type="ChEBI" id="CHEBI:28938"/>
        <dbReference type="ChEBI" id="CHEBI:30616"/>
        <dbReference type="ChEBI" id="CHEBI:33019"/>
        <dbReference type="ChEBI" id="CHEBI:82696"/>
        <dbReference type="ChEBI" id="CHEBI:456215"/>
        <dbReference type="EC" id="6.3.1.14"/>
    </reaction>
</comment>
<evidence type="ECO:0000256" key="2">
    <source>
        <dbReference type="ARBA" id="ARBA00018426"/>
    </source>
</evidence>
<evidence type="ECO:0000256" key="4">
    <source>
        <dbReference type="ARBA" id="ARBA00031552"/>
    </source>
</evidence>
<comment type="caution">
    <text evidence="7">The sequence shown here is derived from an EMBL/GenBank/DDBJ whole genome shotgun (WGS) entry which is preliminary data.</text>
</comment>
<evidence type="ECO:0000313" key="8">
    <source>
        <dbReference type="Proteomes" id="UP000717996"/>
    </source>
</evidence>
<dbReference type="Proteomes" id="UP000717996">
    <property type="component" value="Unassembled WGS sequence"/>
</dbReference>
<dbReference type="Gene3D" id="3.90.1490.10">
    <property type="entry name" value="putative n-type atp pyrophosphatase, domain 2"/>
    <property type="match status" value="1"/>
</dbReference>